<dbReference type="Pfam" id="PF00899">
    <property type="entry name" value="ThiF"/>
    <property type="match status" value="1"/>
</dbReference>
<name>A0A1F7HC58_9BACT</name>
<organism evidence="2 3">
    <name type="scientific">Candidatus Roizmanbacteria bacterium RIFCSPHIGHO2_02_FULL_40_9</name>
    <dbReference type="NCBI Taxonomy" id="1802042"/>
    <lineage>
        <taxon>Bacteria</taxon>
        <taxon>Candidatus Roizmaniibacteriota</taxon>
    </lineage>
</organism>
<evidence type="ECO:0000313" key="2">
    <source>
        <dbReference type="EMBL" id="OGK28635.1"/>
    </source>
</evidence>
<dbReference type="AlphaFoldDB" id="A0A1F7HC58"/>
<dbReference type="InterPro" id="IPR000594">
    <property type="entry name" value="ThiF_NAD_FAD-bd"/>
</dbReference>
<dbReference type="CDD" id="cd01483">
    <property type="entry name" value="E1_enzyme_family"/>
    <property type="match status" value="1"/>
</dbReference>
<accession>A0A1F7HC58</accession>
<dbReference type="PANTHER" id="PTHR43267:SF3">
    <property type="entry name" value="THIF PROTEIN"/>
    <property type="match status" value="1"/>
</dbReference>
<dbReference type="SUPFAM" id="SSF69572">
    <property type="entry name" value="Activating enzymes of the ubiquitin-like proteins"/>
    <property type="match status" value="1"/>
</dbReference>
<dbReference type="GO" id="GO:0061504">
    <property type="term" value="P:cyclic threonylcarbamoyladenosine biosynthetic process"/>
    <property type="evidence" value="ECO:0007669"/>
    <property type="project" value="TreeGrafter"/>
</dbReference>
<evidence type="ECO:0000259" key="1">
    <source>
        <dbReference type="Pfam" id="PF00899"/>
    </source>
</evidence>
<comment type="caution">
    <text evidence="2">The sequence shown here is derived from an EMBL/GenBank/DDBJ whole genome shotgun (WGS) entry which is preliminary data.</text>
</comment>
<gene>
    <name evidence="2" type="ORF">A3D06_02165</name>
</gene>
<proteinExistence type="predicted"/>
<protein>
    <recommendedName>
        <fullName evidence="1">THIF-type NAD/FAD binding fold domain-containing protein</fullName>
    </recommendedName>
</protein>
<dbReference type="Gene3D" id="3.40.50.720">
    <property type="entry name" value="NAD(P)-binding Rossmann-like Domain"/>
    <property type="match status" value="1"/>
</dbReference>
<dbReference type="InterPro" id="IPR045886">
    <property type="entry name" value="ThiF/MoeB/HesA"/>
</dbReference>
<feature type="domain" description="THIF-type NAD/FAD binding fold" evidence="1">
    <location>
        <begin position="103"/>
        <end position="238"/>
    </location>
</feature>
<evidence type="ECO:0000313" key="3">
    <source>
        <dbReference type="Proteomes" id="UP000177027"/>
    </source>
</evidence>
<dbReference type="Proteomes" id="UP000177027">
    <property type="component" value="Unassembled WGS sequence"/>
</dbReference>
<reference evidence="2 3" key="1">
    <citation type="journal article" date="2016" name="Nat. Commun.">
        <title>Thousands of microbial genomes shed light on interconnected biogeochemical processes in an aquifer system.</title>
        <authorList>
            <person name="Anantharaman K."/>
            <person name="Brown C.T."/>
            <person name="Hug L.A."/>
            <person name="Sharon I."/>
            <person name="Castelle C.J."/>
            <person name="Probst A.J."/>
            <person name="Thomas B.C."/>
            <person name="Singh A."/>
            <person name="Wilkins M.J."/>
            <person name="Karaoz U."/>
            <person name="Brodie E.L."/>
            <person name="Williams K.H."/>
            <person name="Hubbard S.S."/>
            <person name="Banfield J.F."/>
        </authorList>
    </citation>
    <scope>NUCLEOTIDE SEQUENCE [LARGE SCALE GENOMIC DNA]</scope>
</reference>
<dbReference type="EMBL" id="MFZS01000035">
    <property type="protein sequence ID" value="OGK28635.1"/>
    <property type="molecule type" value="Genomic_DNA"/>
</dbReference>
<dbReference type="GO" id="GO:0008641">
    <property type="term" value="F:ubiquitin-like modifier activating enzyme activity"/>
    <property type="evidence" value="ECO:0007669"/>
    <property type="project" value="InterPro"/>
</dbReference>
<dbReference type="GO" id="GO:0061503">
    <property type="term" value="F:tRNA threonylcarbamoyladenosine dehydratase"/>
    <property type="evidence" value="ECO:0007669"/>
    <property type="project" value="TreeGrafter"/>
</dbReference>
<dbReference type="PANTHER" id="PTHR43267">
    <property type="entry name" value="TRNA THREONYLCARBAMOYLADENOSINE DEHYDRATASE"/>
    <property type="match status" value="1"/>
</dbReference>
<dbReference type="InterPro" id="IPR035985">
    <property type="entry name" value="Ubiquitin-activating_enz"/>
</dbReference>
<sequence>MIELLRNKQYTLSDIQKLKQKAHVVVDHIDIWLSNLFEVTHPEFLYHKDRLKKQAQFIESHLKSMKRKDLYGSWAYYKGNSTLVHVLNKKDYFTVLTARNHDVFTENEHKLLRTKRIGIIGQSVGGNVAVVAAHAGAGKLSIADFDRLEGTNLNRVLFGSAVDVGRQKIDIVTDTVLQVNPYIDIRTFDSGLSKKNIGNFFKNIDIVVELCDDFPIKILARREAKKRKIPLIMTTSLGRWLLVDVERYDLDSRTKFFNGLVEGDILEDIEQGKISLEDMKKYSRDLVGTKNIDPRALKSLAKIAVQKGLAGRPQVISTVAINAGVTLHCLIWCLGGFPEHGKLRSGRRLIRIDNLLVKDV</sequence>